<keyword evidence="1 9" id="KW-0150">Chloroplast</keyword>
<comment type="function">
    <text evidence="8 9 10">RuBisCO catalyzes two reactions: the carboxylation of D-ribulose 1,5-bisphosphate, the primary event in carbon dioxide fixation, as well as the oxidative fragmentation of the pentose substrate. Both reactions occur simultaneously and in competition at the same active site. Although the small subunit is not catalytic it is essential for maximal activity.</text>
</comment>
<dbReference type="OrthoDB" id="565292at2759"/>
<dbReference type="InterPro" id="IPR036385">
    <property type="entry name" value="RuBisCO_ssu_sf"/>
</dbReference>
<evidence type="ECO:0000256" key="1">
    <source>
        <dbReference type="ARBA" id="ARBA00022528"/>
    </source>
</evidence>
<evidence type="ECO:0000256" key="6">
    <source>
        <dbReference type="ARBA" id="ARBA00023300"/>
    </source>
</evidence>
<feature type="compositionally biased region" description="Pro residues" evidence="11">
    <location>
        <begin position="164"/>
        <end position="175"/>
    </location>
</feature>
<dbReference type="GO" id="GO:0016984">
    <property type="term" value="F:ribulose-bisphosphate carboxylase activity"/>
    <property type="evidence" value="ECO:0007669"/>
    <property type="project" value="UniProtKB-UniRule"/>
</dbReference>
<comment type="caution">
    <text evidence="13">The sequence shown here is derived from an EMBL/GenBank/DDBJ whole genome shotgun (WGS) entry which is preliminary data.</text>
</comment>
<evidence type="ECO:0000256" key="7">
    <source>
        <dbReference type="ARBA" id="ARBA00038826"/>
    </source>
</evidence>
<dbReference type="EMBL" id="BNJQ01000006">
    <property type="protein sequence ID" value="GHP03760.1"/>
    <property type="molecule type" value="Genomic_DNA"/>
</dbReference>
<name>A0A830HD32_9CHLO</name>
<keyword evidence="3 9" id="KW-0113">Calvin cycle</keyword>
<dbReference type="PANTHER" id="PTHR31262">
    <property type="entry name" value="RIBULOSE BISPHOSPHATE CARBOXYLASE SMALL CHAIN 1, CHLOROPLASTIC"/>
    <property type="match status" value="1"/>
</dbReference>
<dbReference type="Pfam" id="PF00101">
    <property type="entry name" value="RuBisCO_small"/>
    <property type="match status" value="1"/>
</dbReference>
<keyword evidence="6 9" id="KW-0120">Carbon dioxide fixation</keyword>
<comment type="similarity">
    <text evidence="9 10">Belongs to the RuBisCO small chain family.</text>
</comment>
<comment type="subunit">
    <text evidence="7 9 10">Heterohexadecamer of 8 large and 8 small subunits.</text>
</comment>
<proteinExistence type="inferred from homology"/>
<gene>
    <name evidence="9" type="primary">RBCS</name>
    <name evidence="13" type="ORF">PPROV_000251500</name>
</gene>
<evidence type="ECO:0000256" key="2">
    <source>
        <dbReference type="ARBA" id="ARBA00022531"/>
    </source>
</evidence>
<dbReference type="Proteomes" id="UP000660262">
    <property type="component" value="Unassembled WGS sequence"/>
</dbReference>
<evidence type="ECO:0000313" key="13">
    <source>
        <dbReference type="EMBL" id="GHP03760.1"/>
    </source>
</evidence>
<evidence type="ECO:0000256" key="10">
    <source>
        <dbReference type="RuleBase" id="RU003627"/>
    </source>
</evidence>
<dbReference type="GO" id="GO:0019253">
    <property type="term" value="P:reductive pentose-phosphate cycle"/>
    <property type="evidence" value="ECO:0007669"/>
    <property type="project" value="UniProtKB-UniRule"/>
</dbReference>
<dbReference type="HAMAP" id="MF_00859">
    <property type="entry name" value="RuBisCO_S_bact"/>
    <property type="match status" value="1"/>
</dbReference>
<keyword evidence="14" id="KW-1185">Reference proteome</keyword>
<evidence type="ECO:0000313" key="14">
    <source>
        <dbReference type="Proteomes" id="UP000660262"/>
    </source>
</evidence>
<dbReference type="Gene3D" id="3.30.190.10">
    <property type="entry name" value="Ribulose bisphosphate carboxylase, small subunit"/>
    <property type="match status" value="1"/>
</dbReference>
<evidence type="ECO:0000256" key="8">
    <source>
        <dbReference type="ARBA" id="ARBA00055447"/>
    </source>
</evidence>
<comment type="subcellular location">
    <subcellularLocation>
        <location evidence="9">Plastid</location>
        <location evidence="9">Chloroplast</location>
    </subcellularLocation>
</comment>
<evidence type="ECO:0000256" key="5">
    <source>
        <dbReference type="ARBA" id="ARBA00023238"/>
    </source>
</evidence>
<feature type="region of interest" description="Disordered" evidence="11">
    <location>
        <begin position="154"/>
        <end position="182"/>
    </location>
</feature>
<dbReference type="FunFam" id="3.30.190.10:FF:000001">
    <property type="entry name" value="Ribulose bisphosphate carboxylase small chain, chloroplastic"/>
    <property type="match status" value="1"/>
</dbReference>
<evidence type="ECO:0000256" key="9">
    <source>
        <dbReference type="HAMAP-Rule" id="MF_00860"/>
    </source>
</evidence>
<dbReference type="InterPro" id="IPR000894">
    <property type="entry name" value="RuBisCO_ssu_dom"/>
</dbReference>
<dbReference type="SMART" id="SM00961">
    <property type="entry name" value="RuBisCO_small"/>
    <property type="match status" value="1"/>
</dbReference>
<evidence type="ECO:0000256" key="4">
    <source>
        <dbReference type="ARBA" id="ARBA00022640"/>
    </source>
</evidence>
<organism evidence="13 14">
    <name type="scientific">Pycnococcus provasolii</name>
    <dbReference type="NCBI Taxonomy" id="41880"/>
    <lineage>
        <taxon>Eukaryota</taxon>
        <taxon>Viridiplantae</taxon>
        <taxon>Chlorophyta</taxon>
        <taxon>Pseudoscourfieldiophyceae</taxon>
        <taxon>Pseudoscourfieldiales</taxon>
        <taxon>Pycnococcaceae</taxon>
        <taxon>Pycnococcus</taxon>
    </lineage>
</organism>
<dbReference type="AlphaFoldDB" id="A0A830HD32"/>
<dbReference type="SUPFAM" id="SSF55239">
    <property type="entry name" value="RuBisCO, small subunit"/>
    <property type="match status" value="1"/>
</dbReference>
<reference evidence="13" key="1">
    <citation type="submission" date="2020-10" db="EMBL/GenBank/DDBJ databases">
        <title>Unveiling of a novel bifunctional photoreceptor, Dualchrome1, isolated from a cosmopolitan green alga.</title>
        <authorList>
            <person name="Suzuki S."/>
            <person name="Kawachi M."/>
        </authorList>
    </citation>
    <scope>NUCLEOTIDE SEQUENCE</scope>
    <source>
        <strain evidence="13">NIES 2893</strain>
    </source>
</reference>
<keyword evidence="2 9" id="KW-0602">Photosynthesis</keyword>
<evidence type="ECO:0000259" key="12">
    <source>
        <dbReference type="SMART" id="SM00961"/>
    </source>
</evidence>
<evidence type="ECO:0000256" key="11">
    <source>
        <dbReference type="SAM" id="MobiDB-lite"/>
    </source>
</evidence>
<dbReference type="PANTHER" id="PTHR31262:SF0">
    <property type="entry name" value="RIBULOSE BISPHOSPHATE CARBOXYLASE SMALL SUBUNIT, CHLOROPLASTIC 1"/>
    <property type="match status" value="1"/>
</dbReference>
<comment type="miscellaneous">
    <text evidence="9">The basic functional RuBisCO is composed of a large chain homodimer in a 'head-to-tail' conformation. In form I RuBisCO this homodimer is arranged in a barrel-like tetramer with the small subunits forming a tetrameric 'cap' on each end of the 'barrel'.</text>
</comment>
<dbReference type="CDD" id="cd03527">
    <property type="entry name" value="RuBisCO_small"/>
    <property type="match status" value="1"/>
</dbReference>
<dbReference type="PRINTS" id="PR00152">
    <property type="entry name" value="RUBISCOSMALL"/>
</dbReference>
<feature type="domain" description="Ribulose bisphosphate carboxylase small subunit" evidence="12">
    <location>
        <begin position="34"/>
        <end position="147"/>
    </location>
</feature>
<sequence>MMALRAPSRSVAVRSTPRAVRANAMQVWPINEKKYENMSFLPPLSNQEIAKQVQYLVNNGWVPCVEFANQEDGFAIGGNSANVMSPGYYDNRYWTMYKLPMYGCTDPGQVLEEIYNCKMENPGCFVRLLGFDNVRQVQCAGLIIVRPDQGAAPMGGGYSAPPQQMAPPPPPPPAAPTYNYSW</sequence>
<keyword evidence="5 9" id="KW-0601">Photorespiration</keyword>
<dbReference type="InterPro" id="IPR024681">
    <property type="entry name" value="RuBisCO_ssu"/>
</dbReference>
<keyword evidence="4 9" id="KW-0934">Plastid</keyword>
<dbReference type="GO" id="GO:0009507">
    <property type="term" value="C:chloroplast"/>
    <property type="evidence" value="ECO:0007669"/>
    <property type="project" value="UniProtKB-SubCell"/>
</dbReference>
<protein>
    <recommendedName>
        <fullName evidence="9">Ribulose bisphosphate carboxylase small subunit, chloroplastic</fullName>
        <shortName evidence="9">RuBisCO small subunit</shortName>
    </recommendedName>
</protein>
<evidence type="ECO:0000256" key="3">
    <source>
        <dbReference type="ARBA" id="ARBA00022567"/>
    </source>
</evidence>
<accession>A0A830HD32</accession>
<dbReference type="GO" id="GO:0009853">
    <property type="term" value="P:photorespiration"/>
    <property type="evidence" value="ECO:0007669"/>
    <property type="project" value="UniProtKB-UniRule"/>
</dbReference>